<name>A0A8J6HL01_TENMO</name>
<accession>A0A8J6HL01</accession>
<organism evidence="2 3">
    <name type="scientific">Tenebrio molitor</name>
    <name type="common">Yellow mealworm beetle</name>
    <dbReference type="NCBI Taxonomy" id="7067"/>
    <lineage>
        <taxon>Eukaryota</taxon>
        <taxon>Metazoa</taxon>
        <taxon>Ecdysozoa</taxon>
        <taxon>Arthropoda</taxon>
        <taxon>Hexapoda</taxon>
        <taxon>Insecta</taxon>
        <taxon>Pterygota</taxon>
        <taxon>Neoptera</taxon>
        <taxon>Endopterygota</taxon>
        <taxon>Coleoptera</taxon>
        <taxon>Polyphaga</taxon>
        <taxon>Cucujiformia</taxon>
        <taxon>Tenebrionidae</taxon>
        <taxon>Tenebrio</taxon>
    </lineage>
</organism>
<reference evidence="2" key="2">
    <citation type="submission" date="2021-08" db="EMBL/GenBank/DDBJ databases">
        <authorList>
            <person name="Eriksson T."/>
        </authorList>
    </citation>
    <scope>NUCLEOTIDE SEQUENCE</scope>
    <source>
        <strain evidence="2">Stoneville</strain>
        <tissue evidence="2">Whole head</tissue>
    </source>
</reference>
<dbReference type="AlphaFoldDB" id="A0A8J6HL01"/>
<dbReference type="EMBL" id="JABDTM020020514">
    <property type="protein sequence ID" value="KAH0816991.1"/>
    <property type="molecule type" value="Genomic_DNA"/>
</dbReference>
<comment type="caution">
    <text evidence="2">The sequence shown here is derived from an EMBL/GenBank/DDBJ whole genome shotgun (WGS) entry which is preliminary data.</text>
</comment>
<reference evidence="2" key="1">
    <citation type="journal article" date="2020" name="J Insects Food Feed">
        <title>The yellow mealworm (Tenebrio molitor) genome: a resource for the emerging insects as food and feed industry.</title>
        <authorList>
            <person name="Eriksson T."/>
            <person name="Andere A."/>
            <person name="Kelstrup H."/>
            <person name="Emery V."/>
            <person name="Picard C."/>
        </authorList>
    </citation>
    <scope>NUCLEOTIDE SEQUENCE</scope>
    <source>
        <strain evidence="2">Stoneville</strain>
        <tissue evidence="2">Whole head</tissue>
    </source>
</reference>
<evidence type="ECO:0000313" key="2">
    <source>
        <dbReference type="EMBL" id="KAH0816991.1"/>
    </source>
</evidence>
<evidence type="ECO:0000313" key="3">
    <source>
        <dbReference type="Proteomes" id="UP000719412"/>
    </source>
</evidence>
<proteinExistence type="predicted"/>
<evidence type="ECO:0000256" key="1">
    <source>
        <dbReference type="SAM" id="MobiDB-lite"/>
    </source>
</evidence>
<protein>
    <submittedName>
        <fullName evidence="2">Uncharacterized protein</fullName>
    </submittedName>
</protein>
<gene>
    <name evidence="2" type="ORF">GEV33_005800</name>
</gene>
<dbReference type="Proteomes" id="UP000719412">
    <property type="component" value="Unassembled WGS sequence"/>
</dbReference>
<sequence>MFCEDEVLEATACAVVLHEIPRSSHRDKNVHGLPPKNLRIEGAEAINRGNEGKTRKFTAVRSVVSAWGSQGDSDPVGVVGEDSSKYHRPKWPSGSRTSLRKVSGPNALRIKISSGPARPGRPRTHRKVPGLPYS</sequence>
<keyword evidence="3" id="KW-1185">Reference proteome</keyword>
<feature type="region of interest" description="Disordered" evidence="1">
    <location>
        <begin position="67"/>
        <end position="134"/>
    </location>
</feature>